<organism evidence="2">
    <name type="scientific">Arundo donax</name>
    <name type="common">Giant reed</name>
    <name type="synonym">Donax arundinaceus</name>
    <dbReference type="NCBI Taxonomy" id="35708"/>
    <lineage>
        <taxon>Eukaryota</taxon>
        <taxon>Viridiplantae</taxon>
        <taxon>Streptophyta</taxon>
        <taxon>Embryophyta</taxon>
        <taxon>Tracheophyta</taxon>
        <taxon>Spermatophyta</taxon>
        <taxon>Magnoliopsida</taxon>
        <taxon>Liliopsida</taxon>
        <taxon>Poales</taxon>
        <taxon>Poaceae</taxon>
        <taxon>PACMAD clade</taxon>
        <taxon>Arundinoideae</taxon>
        <taxon>Arundineae</taxon>
        <taxon>Arundo</taxon>
    </lineage>
</organism>
<proteinExistence type="predicted"/>
<dbReference type="EMBL" id="GBRH01194924">
    <property type="protein sequence ID" value="JAE02972.1"/>
    <property type="molecule type" value="Transcribed_RNA"/>
</dbReference>
<dbReference type="AlphaFoldDB" id="A0A0A9ESA2"/>
<protein>
    <submittedName>
        <fullName evidence="2">Uncharacterized protein</fullName>
    </submittedName>
</protein>
<feature type="region of interest" description="Disordered" evidence="1">
    <location>
        <begin position="1"/>
        <end position="32"/>
    </location>
</feature>
<accession>A0A0A9ESA2</accession>
<reference evidence="2" key="2">
    <citation type="journal article" date="2015" name="Data Brief">
        <title>Shoot transcriptome of the giant reed, Arundo donax.</title>
        <authorList>
            <person name="Barrero R.A."/>
            <person name="Guerrero F.D."/>
            <person name="Moolhuijzen P."/>
            <person name="Goolsby J.A."/>
            <person name="Tidwell J."/>
            <person name="Bellgard S.E."/>
            <person name="Bellgard M.I."/>
        </authorList>
    </citation>
    <scope>NUCLEOTIDE SEQUENCE</scope>
    <source>
        <tissue evidence="2">Shoot tissue taken approximately 20 cm above the soil surface</tissue>
    </source>
</reference>
<evidence type="ECO:0000313" key="2">
    <source>
        <dbReference type="EMBL" id="JAE02972.1"/>
    </source>
</evidence>
<reference evidence="2" key="1">
    <citation type="submission" date="2014-09" db="EMBL/GenBank/DDBJ databases">
        <authorList>
            <person name="Magalhaes I.L.F."/>
            <person name="Oliveira U."/>
            <person name="Santos F.R."/>
            <person name="Vidigal T.H.D.A."/>
            <person name="Brescovit A.D."/>
            <person name="Santos A.J."/>
        </authorList>
    </citation>
    <scope>NUCLEOTIDE SEQUENCE</scope>
    <source>
        <tissue evidence="2">Shoot tissue taken approximately 20 cm above the soil surface</tissue>
    </source>
</reference>
<name>A0A0A9ESA2_ARUDO</name>
<sequence length="167" mass="17967">MPLIFSVRKTGRSSSATPASPPSPERSSLRSTATQLSSFTAPIWPSVAVAAIAILSMSADDAADATAAAPAHAHTGNPHTHPCLRLLPTFVGTTSPFRRPSPTPGAIMHAPLLLGATSSLSRQERRGERRKPRMRSYLCSALRWRALGKCMITEEERERGERSSPLL</sequence>
<evidence type="ECO:0000256" key="1">
    <source>
        <dbReference type="SAM" id="MobiDB-lite"/>
    </source>
</evidence>